<reference evidence="1" key="1">
    <citation type="submission" date="2014-09" db="EMBL/GenBank/DDBJ databases">
        <authorList>
            <person name="Magalhaes I.L.F."/>
            <person name="Oliveira U."/>
            <person name="Santos F.R."/>
            <person name="Vidigal T.H.D.A."/>
            <person name="Brescovit A.D."/>
            <person name="Santos A.J."/>
        </authorList>
    </citation>
    <scope>NUCLEOTIDE SEQUENCE</scope>
    <source>
        <tissue evidence="1">Shoot tissue taken approximately 20 cm above the soil surface</tissue>
    </source>
</reference>
<protein>
    <submittedName>
        <fullName evidence="1">Uncharacterized protein</fullName>
    </submittedName>
</protein>
<accession>A0A0A9ASP9</accession>
<name>A0A0A9ASP9_ARUDO</name>
<dbReference type="AlphaFoldDB" id="A0A0A9ASP9"/>
<sequence length="37" mass="4207">MANLFGEEGTRGFLAFPSNIHHCLILVRRTKPLKEIP</sequence>
<reference evidence="1" key="2">
    <citation type="journal article" date="2015" name="Data Brief">
        <title>Shoot transcriptome of the giant reed, Arundo donax.</title>
        <authorList>
            <person name="Barrero R.A."/>
            <person name="Guerrero F.D."/>
            <person name="Moolhuijzen P."/>
            <person name="Goolsby J.A."/>
            <person name="Tidwell J."/>
            <person name="Bellgard S.E."/>
            <person name="Bellgard M.I."/>
        </authorList>
    </citation>
    <scope>NUCLEOTIDE SEQUENCE</scope>
    <source>
        <tissue evidence="1">Shoot tissue taken approximately 20 cm above the soil surface</tissue>
    </source>
</reference>
<proteinExistence type="predicted"/>
<organism evidence="1">
    <name type="scientific">Arundo donax</name>
    <name type="common">Giant reed</name>
    <name type="synonym">Donax arundinaceus</name>
    <dbReference type="NCBI Taxonomy" id="35708"/>
    <lineage>
        <taxon>Eukaryota</taxon>
        <taxon>Viridiplantae</taxon>
        <taxon>Streptophyta</taxon>
        <taxon>Embryophyta</taxon>
        <taxon>Tracheophyta</taxon>
        <taxon>Spermatophyta</taxon>
        <taxon>Magnoliopsida</taxon>
        <taxon>Liliopsida</taxon>
        <taxon>Poales</taxon>
        <taxon>Poaceae</taxon>
        <taxon>PACMAD clade</taxon>
        <taxon>Arundinoideae</taxon>
        <taxon>Arundineae</taxon>
        <taxon>Arundo</taxon>
    </lineage>
</organism>
<dbReference type="EMBL" id="GBRH01243784">
    <property type="protein sequence ID" value="JAD54111.1"/>
    <property type="molecule type" value="Transcribed_RNA"/>
</dbReference>
<evidence type="ECO:0000313" key="1">
    <source>
        <dbReference type="EMBL" id="JAD54111.1"/>
    </source>
</evidence>